<dbReference type="GO" id="GO:0005829">
    <property type="term" value="C:cytosol"/>
    <property type="evidence" value="ECO:0007669"/>
    <property type="project" value="TreeGrafter"/>
</dbReference>
<feature type="binding site" evidence="12">
    <location>
        <begin position="222"/>
        <end position="227"/>
    </location>
    <ligand>
        <name>ATP</name>
        <dbReference type="ChEBI" id="CHEBI:30616"/>
    </ligand>
</feature>
<feature type="binding site" evidence="12">
    <location>
        <begin position="41"/>
        <end position="45"/>
    </location>
    <ligand>
        <name>substrate</name>
    </ligand>
</feature>
<evidence type="ECO:0000256" key="8">
    <source>
        <dbReference type="ARBA" id="ARBA00022840"/>
    </source>
</evidence>
<comment type="subcellular location">
    <subcellularLocation>
        <location evidence="12">Cytoplasm</location>
    </subcellularLocation>
</comment>
<comment type="subunit">
    <text evidence="12">Homodimer.</text>
</comment>
<comment type="function">
    <text evidence="12">Catalyzes the phosphorylation of ribose at O-5 in a reaction requiring ATP and magnesium. The resulting D-ribose-5-phosphate can then be used either for sythesis of nucleotides, histidine, and tryptophan, or as a component of the pentose phosphate pathway.</text>
</comment>
<keyword evidence="5 12" id="KW-0479">Metal-binding</keyword>
<dbReference type="InterPro" id="IPR002173">
    <property type="entry name" value="Carboh/pur_kinase_PfkB_CS"/>
</dbReference>
<reference evidence="15" key="2">
    <citation type="submission" date="2020-09" db="EMBL/GenBank/DDBJ databases">
        <authorList>
            <person name="Sun Q."/>
            <person name="Zhou Y."/>
        </authorList>
    </citation>
    <scope>NUCLEOTIDE SEQUENCE</scope>
    <source>
        <strain evidence="15">CGMCC 1.15178</strain>
    </source>
</reference>
<sequence length="326" mass="34603">MSNEHITVIGSYVVDLMCQTPHMPQTGETVLGHSFRMGEGGKGGNQATAASRLGSMVTLVTRVGNDDFGRAALAFFEKEGIQHNRIAIDPVETTGVALILVDNNGDNQIVVSLGACGQLERADIEAAEMEIANSAIMLVQLETDLAAVEASLEFATKHAVPLILNPAPFQPFDLAWLKQVTYLTPNETEASALTGITVHDQHSAMQAANKLLEYGVKNVIITLGSKGAIIKQDHASCYWFSSFEVEVADTTGAGDAFNGGLARALSRGTPLLEAMRYASAVAALSVTRMGTAAAMPLEHDVLELMHKQGNRCIPVDIEGISGVADK</sequence>
<accession>A0A916Z3T5</accession>
<evidence type="ECO:0000256" key="6">
    <source>
        <dbReference type="ARBA" id="ARBA00022741"/>
    </source>
</evidence>
<gene>
    <name evidence="12 15" type="primary">rbsK</name>
    <name evidence="15" type="ORF">GCM10010911_35450</name>
</gene>
<feature type="binding site" evidence="12">
    <location>
        <position position="255"/>
    </location>
    <ligand>
        <name>substrate</name>
    </ligand>
</feature>
<feature type="binding site" evidence="12">
    <location>
        <begin position="13"/>
        <end position="15"/>
    </location>
    <ligand>
        <name>substrate</name>
    </ligand>
</feature>
<dbReference type="SUPFAM" id="SSF53613">
    <property type="entry name" value="Ribokinase-like"/>
    <property type="match status" value="1"/>
</dbReference>
<feature type="domain" description="Carbohydrate kinase PfkB" evidence="14">
    <location>
        <begin position="4"/>
        <end position="296"/>
    </location>
</feature>
<dbReference type="InterPro" id="IPR002139">
    <property type="entry name" value="Ribo/fructo_kinase"/>
</dbReference>
<keyword evidence="9 12" id="KW-0460">Magnesium</keyword>
<dbReference type="EC" id="2.7.1.15" evidence="2 12"/>
<feature type="binding site" evidence="12">
    <location>
        <position position="285"/>
    </location>
    <ligand>
        <name>K(+)</name>
        <dbReference type="ChEBI" id="CHEBI:29103"/>
    </ligand>
</feature>
<keyword evidence="7 12" id="KW-0418">Kinase</keyword>
<dbReference type="RefSeq" id="WP_188993221.1">
    <property type="nucleotide sequence ID" value="NZ_BMHP01000002.1"/>
</dbReference>
<feature type="binding site" evidence="12">
    <location>
        <position position="288"/>
    </location>
    <ligand>
        <name>K(+)</name>
        <dbReference type="ChEBI" id="CHEBI:29103"/>
    </ligand>
</feature>
<dbReference type="GO" id="GO:0019303">
    <property type="term" value="P:D-ribose catabolic process"/>
    <property type="evidence" value="ECO:0007669"/>
    <property type="project" value="UniProtKB-UniRule"/>
</dbReference>
<reference evidence="15" key="1">
    <citation type="journal article" date="2014" name="Int. J. Syst. Evol. Microbiol.">
        <title>Complete genome sequence of Corynebacterium casei LMG S-19264T (=DSM 44701T), isolated from a smear-ripened cheese.</title>
        <authorList>
            <consortium name="US DOE Joint Genome Institute (JGI-PGF)"/>
            <person name="Walter F."/>
            <person name="Albersmeier A."/>
            <person name="Kalinowski J."/>
            <person name="Ruckert C."/>
        </authorList>
    </citation>
    <scope>NUCLEOTIDE SEQUENCE</scope>
    <source>
        <strain evidence="15">CGMCC 1.15178</strain>
    </source>
</reference>
<keyword evidence="6 12" id="KW-0547">Nucleotide-binding</keyword>
<dbReference type="HAMAP" id="MF_01987">
    <property type="entry name" value="Ribokinase"/>
    <property type="match status" value="1"/>
</dbReference>
<dbReference type="InterPro" id="IPR029056">
    <property type="entry name" value="Ribokinase-like"/>
</dbReference>
<feature type="active site" description="Proton acceptor" evidence="12">
    <location>
        <position position="255"/>
    </location>
</feature>
<dbReference type="GO" id="GO:0005524">
    <property type="term" value="F:ATP binding"/>
    <property type="evidence" value="ECO:0007669"/>
    <property type="project" value="UniProtKB-UniRule"/>
</dbReference>
<feature type="binding site" evidence="12">
    <location>
        <position position="142"/>
    </location>
    <ligand>
        <name>substrate</name>
    </ligand>
</feature>
<comment type="pathway">
    <text evidence="12">Carbohydrate metabolism; D-ribose degradation; D-ribose 5-phosphate from beta-D-ribopyranose: step 2/2.</text>
</comment>
<keyword evidence="12" id="KW-0963">Cytoplasm</keyword>
<keyword evidence="11 12" id="KW-0119">Carbohydrate metabolism</keyword>
<dbReference type="InterPro" id="IPR011611">
    <property type="entry name" value="PfkB_dom"/>
</dbReference>
<comment type="cofactor">
    <cofactor evidence="12">
        <name>Mg(2+)</name>
        <dbReference type="ChEBI" id="CHEBI:18420"/>
    </cofactor>
    <text evidence="12">Requires a divalent cation, most likely magnesium in vivo, as an electrophilic catalyst to aid phosphoryl group transfer. It is the chelate of the metal and the nucleotide that is the actual substrate.</text>
</comment>
<dbReference type="GO" id="GO:0004747">
    <property type="term" value="F:ribokinase activity"/>
    <property type="evidence" value="ECO:0007669"/>
    <property type="project" value="UniProtKB-UniRule"/>
</dbReference>
<evidence type="ECO:0000256" key="5">
    <source>
        <dbReference type="ARBA" id="ARBA00022723"/>
    </source>
</evidence>
<dbReference type="PANTHER" id="PTHR10584:SF166">
    <property type="entry name" value="RIBOKINASE"/>
    <property type="match status" value="1"/>
</dbReference>
<evidence type="ECO:0000259" key="14">
    <source>
        <dbReference type="Pfam" id="PF00294"/>
    </source>
</evidence>
<keyword evidence="13" id="KW-0175">Coiled coil</keyword>
<dbReference type="NCBIfam" id="TIGR02152">
    <property type="entry name" value="D_ribokin_bact"/>
    <property type="match status" value="1"/>
</dbReference>
<feature type="binding site" evidence="12">
    <location>
        <position position="290"/>
    </location>
    <ligand>
        <name>K(+)</name>
        <dbReference type="ChEBI" id="CHEBI:29103"/>
    </ligand>
</feature>
<dbReference type="PRINTS" id="PR00990">
    <property type="entry name" value="RIBOKINASE"/>
</dbReference>
<evidence type="ECO:0000313" key="16">
    <source>
        <dbReference type="Proteomes" id="UP000612456"/>
    </source>
</evidence>
<evidence type="ECO:0000256" key="10">
    <source>
        <dbReference type="ARBA" id="ARBA00022958"/>
    </source>
</evidence>
<keyword evidence="16" id="KW-1185">Reference proteome</keyword>
<dbReference type="PROSITE" id="PS00584">
    <property type="entry name" value="PFKB_KINASES_2"/>
    <property type="match status" value="1"/>
</dbReference>
<feature type="binding site" evidence="12">
    <location>
        <position position="186"/>
    </location>
    <ligand>
        <name>ATP</name>
        <dbReference type="ChEBI" id="CHEBI:30616"/>
    </ligand>
</feature>
<proteinExistence type="inferred from homology"/>
<evidence type="ECO:0000256" key="4">
    <source>
        <dbReference type="ARBA" id="ARBA00022679"/>
    </source>
</evidence>
<comment type="activity regulation">
    <text evidence="12">Activated by a monovalent cation that binds near, but not in, the active site. The most likely occupant of the site in vivo is potassium. Ion binding induces a conformational change that may alter substrate affinity.</text>
</comment>
<comment type="similarity">
    <text evidence="12">Belongs to the carbohydrate kinase PfkB family. Ribokinase subfamily.</text>
</comment>
<dbReference type="AlphaFoldDB" id="A0A916Z3T5"/>
<evidence type="ECO:0000313" key="15">
    <source>
        <dbReference type="EMBL" id="GGD74456.1"/>
    </source>
</evidence>
<dbReference type="PANTHER" id="PTHR10584">
    <property type="entry name" value="SUGAR KINASE"/>
    <property type="match status" value="1"/>
</dbReference>
<comment type="caution">
    <text evidence="12">Lacks conserved residue(s) required for the propagation of feature annotation.</text>
</comment>
<comment type="catalytic activity">
    <reaction evidence="12">
        <text>D-ribose + ATP = D-ribose 5-phosphate + ADP + H(+)</text>
        <dbReference type="Rhea" id="RHEA:13697"/>
        <dbReference type="ChEBI" id="CHEBI:15378"/>
        <dbReference type="ChEBI" id="CHEBI:30616"/>
        <dbReference type="ChEBI" id="CHEBI:47013"/>
        <dbReference type="ChEBI" id="CHEBI:78346"/>
        <dbReference type="ChEBI" id="CHEBI:456216"/>
        <dbReference type="EC" id="2.7.1.15"/>
    </reaction>
</comment>
<keyword evidence="4 12" id="KW-0808">Transferase</keyword>
<evidence type="ECO:0000256" key="12">
    <source>
        <dbReference type="HAMAP-Rule" id="MF_01987"/>
    </source>
</evidence>
<comment type="similarity">
    <text evidence="1">Belongs to the carbohydrate kinase pfkB family.</text>
</comment>
<keyword evidence="10 12" id="KW-0630">Potassium</keyword>
<feature type="binding site" evidence="12">
    <location>
        <position position="249"/>
    </location>
    <ligand>
        <name>K(+)</name>
        <dbReference type="ChEBI" id="CHEBI:29103"/>
    </ligand>
</feature>
<feature type="binding site" evidence="12">
    <location>
        <position position="251"/>
    </location>
    <ligand>
        <name>K(+)</name>
        <dbReference type="ChEBI" id="CHEBI:29103"/>
    </ligand>
</feature>
<dbReference type="Proteomes" id="UP000612456">
    <property type="component" value="Unassembled WGS sequence"/>
</dbReference>
<dbReference type="CDD" id="cd01174">
    <property type="entry name" value="ribokinase"/>
    <property type="match status" value="1"/>
</dbReference>
<evidence type="ECO:0000256" key="3">
    <source>
        <dbReference type="ARBA" id="ARBA00016943"/>
    </source>
</evidence>
<keyword evidence="8 12" id="KW-0067">ATP-binding</keyword>
<comment type="caution">
    <text evidence="15">The sequence shown here is derived from an EMBL/GenBank/DDBJ whole genome shotgun (WGS) entry which is preliminary data.</text>
</comment>
<evidence type="ECO:0000256" key="1">
    <source>
        <dbReference type="ARBA" id="ARBA00005380"/>
    </source>
</evidence>
<evidence type="ECO:0000256" key="13">
    <source>
        <dbReference type="SAM" id="Coils"/>
    </source>
</evidence>
<organism evidence="15 16">
    <name type="scientific">Paenibacillus nasutitermitis</name>
    <dbReference type="NCBI Taxonomy" id="1652958"/>
    <lineage>
        <taxon>Bacteria</taxon>
        <taxon>Bacillati</taxon>
        <taxon>Bacillota</taxon>
        <taxon>Bacilli</taxon>
        <taxon>Bacillales</taxon>
        <taxon>Paenibacillaceae</taxon>
        <taxon>Paenibacillus</taxon>
    </lineage>
</organism>
<dbReference type="Gene3D" id="3.40.1190.20">
    <property type="match status" value="1"/>
</dbReference>
<evidence type="ECO:0000256" key="11">
    <source>
        <dbReference type="ARBA" id="ARBA00023277"/>
    </source>
</evidence>
<evidence type="ECO:0000256" key="7">
    <source>
        <dbReference type="ARBA" id="ARBA00022777"/>
    </source>
</evidence>
<evidence type="ECO:0000256" key="9">
    <source>
        <dbReference type="ARBA" id="ARBA00022842"/>
    </source>
</evidence>
<dbReference type="InterPro" id="IPR011877">
    <property type="entry name" value="Ribokinase"/>
</dbReference>
<feature type="binding site" evidence="12">
    <location>
        <begin position="254"/>
        <end position="255"/>
    </location>
    <ligand>
        <name>ATP</name>
        <dbReference type="ChEBI" id="CHEBI:30616"/>
    </ligand>
</feature>
<name>A0A916Z3T5_9BACL</name>
<dbReference type="EMBL" id="BMHP01000002">
    <property type="protein sequence ID" value="GGD74456.1"/>
    <property type="molecule type" value="Genomic_DNA"/>
</dbReference>
<dbReference type="Pfam" id="PF00294">
    <property type="entry name" value="PfkB"/>
    <property type="match status" value="1"/>
</dbReference>
<protein>
    <recommendedName>
        <fullName evidence="3 12">Ribokinase</fullName>
        <shortName evidence="12">RK</shortName>
        <ecNumber evidence="2 12">2.7.1.15</ecNumber>
    </recommendedName>
</protein>
<dbReference type="GO" id="GO:0046872">
    <property type="term" value="F:metal ion binding"/>
    <property type="evidence" value="ECO:0007669"/>
    <property type="project" value="UniProtKB-KW"/>
</dbReference>
<feature type="coiled-coil region" evidence="13">
    <location>
        <begin position="124"/>
        <end position="158"/>
    </location>
</feature>
<evidence type="ECO:0000256" key="2">
    <source>
        <dbReference type="ARBA" id="ARBA00012035"/>
    </source>
</evidence>